<proteinExistence type="predicted"/>
<protein>
    <submittedName>
        <fullName evidence="2">Uncharacterized protein</fullName>
    </submittedName>
</protein>
<reference evidence="2 3" key="1">
    <citation type="journal article" date="2023" name="Front. Microbiol.">
        <title>Ralstonia chuxiongensis sp. nov., Ralstonia mojiangensis sp. nov., and Ralstonia soli sp. nov., isolated from tobacco fields, are three novel species in the family Burkholderiaceae.</title>
        <authorList>
            <person name="Lu C.H."/>
            <person name="Zhang Y.Y."/>
            <person name="Jiang N."/>
            <person name="Chen W."/>
            <person name="Shao X."/>
            <person name="Zhao Z.M."/>
            <person name="Lu W.L."/>
            <person name="Hu X."/>
            <person name="Xi Y.X."/>
            <person name="Zou S.Y."/>
            <person name="Wei Q.J."/>
            <person name="Lin Z.L."/>
            <person name="Gong L."/>
            <person name="Gai X.T."/>
            <person name="Zhang L.Q."/>
            <person name="Li J.Y."/>
            <person name="Jin Y."/>
            <person name="Xia Z.Y."/>
        </authorList>
    </citation>
    <scope>NUCLEOTIDE SEQUENCE [LARGE SCALE GENOMIC DNA]</scope>
    <source>
        <strain evidence="2 3">22TCJT01-1</strain>
    </source>
</reference>
<evidence type="ECO:0000313" key="3">
    <source>
        <dbReference type="Proteomes" id="UP001164420"/>
    </source>
</evidence>
<name>A0ABT2LDP9_9RALS</name>
<dbReference type="RefSeq" id="WP_260784943.1">
    <property type="nucleotide sequence ID" value="NZ_JAOCQI010000003.1"/>
</dbReference>
<feature type="transmembrane region" description="Helical" evidence="1">
    <location>
        <begin position="162"/>
        <end position="182"/>
    </location>
</feature>
<accession>A0ABT2LDP9</accession>
<gene>
    <name evidence="2" type="ORF">N5J06_17530</name>
</gene>
<keyword evidence="1" id="KW-0812">Transmembrane</keyword>
<keyword evidence="1" id="KW-1133">Transmembrane helix</keyword>
<evidence type="ECO:0000313" key="2">
    <source>
        <dbReference type="EMBL" id="MCT7312773.1"/>
    </source>
</evidence>
<comment type="caution">
    <text evidence="2">The sequence shown here is derived from an EMBL/GenBank/DDBJ whole genome shotgun (WGS) entry which is preliminary data.</text>
</comment>
<organism evidence="2 3">
    <name type="scientific">Ralstonia mojiangensis</name>
    <dbReference type="NCBI Taxonomy" id="2953895"/>
    <lineage>
        <taxon>Bacteria</taxon>
        <taxon>Pseudomonadati</taxon>
        <taxon>Pseudomonadota</taxon>
        <taxon>Betaproteobacteria</taxon>
        <taxon>Burkholderiales</taxon>
        <taxon>Burkholderiaceae</taxon>
        <taxon>Ralstonia</taxon>
    </lineage>
</organism>
<evidence type="ECO:0000256" key="1">
    <source>
        <dbReference type="SAM" id="Phobius"/>
    </source>
</evidence>
<dbReference type="Proteomes" id="UP001164420">
    <property type="component" value="Unassembled WGS sequence"/>
</dbReference>
<keyword evidence="3" id="KW-1185">Reference proteome</keyword>
<dbReference type="EMBL" id="JAOCQI010000003">
    <property type="protein sequence ID" value="MCT7312773.1"/>
    <property type="molecule type" value="Genomic_DNA"/>
</dbReference>
<keyword evidence="1" id="KW-0472">Membrane</keyword>
<sequence length="187" mass="20712">MQDTDELAKQFGATVSRFRSLEIVSIPVRCDGPIDVAFRCESRIGRLSLFSLLRRDSLGGNLELVGAATPVLAELVRSDVELCRALGALLNSNVYEVEWKNSSLSARINMWKGTLGGDVTGGRLLLTNLQTVSQHLEIVSKNAFSKSKLKYGNFGPKALKNIFIILSYVLPIIILISFFYFIRSGKR</sequence>